<name>A0A9Q0RSQ0_BLOTA</name>
<dbReference type="PANTHER" id="PTHR13227:SF0">
    <property type="entry name" value="EUKARYOTIC TRANSLATION INITIATION FACTOR 2A"/>
    <property type="match status" value="1"/>
</dbReference>
<comment type="function">
    <text evidence="1">Functions in the early steps of protein synthesis of a small number of specific mRNAs. Acts by directing the binding of methionyl-tRNAi to 40S ribosomal subunits. In contrast to the eIF-2 complex, it binds methionyl-tRNAi to 40S subunits in a codon-dependent manner, whereas the eIF-2 complex binds methionyl-tRNAi to 40S subunits in a GTP-dependent manner.</text>
</comment>
<dbReference type="AlphaFoldDB" id="A0A9Q0RSQ0"/>
<dbReference type="Proteomes" id="UP001142055">
    <property type="component" value="Chromosome 1"/>
</dbReference>
<evidence type="ECO:0000256" key="8">
    <source>
        <dbReference type="ARBA" id="ARBA00022917"/>
    </source>
</evidence>
<dbReference type="InterPro" id="IPR013979">
    <property type="entry name" value="TIF_beta_prop-like"/>
</dbReference>
<keyword evidence="8" id="KW-0648">Protein biosynthesis</keyword>
<evidence type="ECO:0000256" key="5">
    <source>
        <dbReference type="ARBA" id="ARBA00022574"/>
    </source>
</evidence>
<keyword evidence="5" id="KW-0853">WD repeat</keyword>
<dbReference type="PANTHER" id="PTHR13227">
    <property type="entry name" value="EUKARYOTIC TRANSLATION INITIATION FACTOR 2A"/>
    <property type="match status" value="1"/>
</dbReference>
<evidence type="ECO:0000313" key="12">
    <source>
        <dbReference type="Proteomes" id="UP001142055"/>
    </source>
</evidence>
<evidence type="ECO:0000256" key="4">
    <source>
        <dbReference type="ARBA" id="ARBA00022540"/>
    </source>
</evidence>
<evidence type="ECO:0000256" key="6">
    <source>
        <dbReference type="ARBA" id="ARBA00022737"/>
    </source>
</evidence>
<protein>
    <recommendedName>
        <fullName evidence="3">Eukaryotic translation initiation factor 2A</fullName>
    </recommendedName>
</protein>
<evidence type="ECO:0000256" key="1">
    <source>
        <dbReference type="ARBA" id="ARBA00003993"/>
    </source>
</evidence>
<dbReference type="GO" id="GO:0043022">
    <property type="term" value="F:ribosome binding"/>
    <property type="evidence" value="ECO:0007669"/>
    <property type="project" value="TreeGrafter"/>
</dbReference>
<dbReference type="OMA" id="EWLPNND"/>
<reference evidence="11" key="1">
    <citation type="submission" date="2022-12" db="EMBL/GenBank/DDBJ databases">
        <title>Genome assemblies of Blomia tropicalis.</title>
        <authorList>
            <person name="Cui Y."/>
        </authorList>
    </citation>
    <scope>NUCLEOTIDE SEQUENCE</scope>
    <source>
        <tissue evidence="11">Adult mites</tissue>
    </source>
</reference>
<evidence type="ECO:0000313" key="11">
    <source>
        <dbReference type="EMBL" id="KAJ6225069.1"/>
    </source>
</evidence>
<comment type="similarity">
    <text evidence="2">Belongs to the WD repeat EIF2A family.</text>
</comment>
<organism evidence="11 12">
    <name type="scientific">Blomia tropicalis</name>
    <name type="common">Mite</name>
    <dbReference type="NCBI Taxonomy" id="40697"/>
    <lineage>
        <taxon>Eukaryota</taxon>
        <taxon>Metazoa</taxon>
        <taxon>Ecdysozoa</taxon>
        <taxon>Arthropoda</taxon>
        <taxon>Chelicerata</taxon>
        <taxon>Arachnida</taxon>
        <taxon>Acari</taxon>
        <taxon>Acariformes</taxon>
        <taxon>Sarcoptiformes</taxon>
        <taxon>Astigmata</taxon>
        <taxon>Glycyphagoidea</taxon>
        <taxon>Echimyopodidae</taxon>
        <taxon>Blomia</taxon>
    </lineage>
</organism>
<gene>
    <name evidence="11" type="ORF">RDWZM_003614</name>
</gene>
<evidence type="ECO:0000256" key="7">
    <source>
        <dbReference type="ARBA" id="ARBA00022845"/>
    </source>
</evidence>
<dbReference type="GO" id="GO:0022627">
    <property type="term" value="C:cytosolic small ribosomal subunit"/>
    <property type="evidence" value="ECO:0007669"/>
    <property type="project" value="TreeGrafter"/>
</dbReference>
<accession>A0A9Q0RSQ0</accession>
<dbReference type="GO" id="GO:0000049">
    <property type="term" value="F:tRNA binding"/>
    <property type="evidence" value="ECO:0007669"/>
    <property type="project" value="TreeGrafter"/>
</dbReference>
<evidence type="ECO:0000259" key="10">
    <source>
        <dbReference type="Pfam" id="PF08662"/>
    </source>
</evidence>
<dbReference type="EMBL" id="JAPWDV010000001">
    <property type="protein sequence ID" value="KAJ6225069.1"/>
    <property type="molecule type" value="Genomic_DNA"/>
</dbReference>
<proteinExistence type="inferred from homology"/>
<dbReference type="Gene3D" id="2.130.10.10">
    <property type="entry name" value="YVTN repeat-like/Quinoprotein amine dehydrogenase"/>
    <property type="match status" value="1"/>
</dbReference>
<comment type="caution">
    <text evidence="11">The sequence shown here is derived from an EMBL/GenBank/DDBJ whole genome shotgun (WGS) entry which is preliminary data.</text>
</comment>
<keyword evidence="7" id="KW-0810">Translation regulation</keyword>
<evidence type="ECO:0000256" key="9">
    <source>
        <dbReference type="SAM" id="Coils"/>
    </source>
</evidence>
<dbReference type="Pfam" id="PF08662">
    <property type="entry name" value="eIF2A"/>
    <property type="match status" value="1"/>
</dbReference>
<sequence length="523" mass="59032">MNEPKFLTHTAKGVQLWSQQVNNKSVQIKEILIEGEEARLINSCFVSDDGNYLAIALCDSVRIYRQEQPNCGFNKVLFSLNVRDARSIQFSPKLSWVVIQTLMGSPEEKNLKIYNLSTGELNYETNDKRRDSIKWTNDESLAFRMVGSELYFYENNDFTKPTKKISQKIFSYSLAHNQKGCVYLAIFIKGTKGSPSSVKVYAYPHTENIIASQSLFKADSVEIKWNKKGDAMLITAIKDIDTTGKSYYGESSLHFLDLKGNACLIGGKKEGPVHSCEWLPNNDGFIAVYGRTPAAVTLHNNKGDPIFEFGEVPVNSISFNPFGNLVAFTGFGNLSGDVYIWNLKTRTKISHFQASDTTHFCWGADGLNLLTSTTYARLKVANGFKVWDFLGNLLHTEDCRDEGSVPMFKMLPIPSSTFQPPEIGANVKGKILSDIPVQRYIPPFLRNKQQQQEFAKRLEMKNKPDGDALMKEKKLRNLNKKLEQIEALKKSLSDGKQLEKNQLEKIEKENEIISEINALKLNA</sequence>
<keyword evidence="9" id="KW-0175">Coiled coil</keyword>
<dbReference type="GO" id="GO:0003743">
    <property type="term" value="F:translation initiation factor activity"/>
    <property type="evidence" value="ECO:0007669"/>
    <property type="project" value="UniProtKB-KW"/>
</dbReference>
<feature type="domain" description="Translation initiation factor beta propellor-like" evidence="10">
    <location>
        <begin position="214"/>
        <end position="399"/>
    </location>
</feature>
<keyword evidence="12" id="KW-1185">Reference proteome</keyword>
<evidence type="ECO:0000256" key="2">
    <source>
        <dbReference type="ARBA" id="ARBA00009573"/>
    </source>
</evidence>
<dbReference type="GO" id="GO:0003729">
    <property type="term" value="F:mRNA binding"/>
    <property type="evidence" value="ECO:0007669"/>
    <property type="project" value="TreeGrafter"/>
</dbReference>
<dbReference type="GO" id="GO:0006417">
    <property type="term" value="P:regulation of translation"/>
    <property type="evidence" value="ECO:0007669"/>
    <property type="project" value="UniProtKB-KW"/>
</dbReference>
<feature type="coiled-coil region" evidence="9">
    <location>
        <begin position="468"/>
        <end position="516"/>
    </location>
</feature>
<evidence type="ECO:0000256" key="3">
    <source>
        <dbReference type="ARBA" id="ARBA00013819"/>
    </source>
</evidence>
<keyword evidence="6" id="KW-0677">Repeat</keyword>
<dbReference type="SUPFAM" id="SSF82171">
    <property type="entry name" value="DPP6 N-terminal domain-like"/>
    <property type="match status" value="1"/>
</dbReference>
<keyword evidence="4" id="KW-0396">Initiation factor</keyword>
<dbReference type="InterPro" id="IPR015943">
    <property type="entry name" value="WD40/YVTN_repeat-like_dom_sf"/>
</dbReference>
<dbReference type="InterPro" id="IPR011387">
    <property type="entry name" value="TIF2A"/>
</dbReference>